<dbReference type="EC" id="2.7.13.3" evidence="2"/>
<evidence type="ECO:0000256" key="4">
    <source>
        <dbReference type="ARBA" id="ARBA00022777"/>
    </source>
</evidence>
<evidence type="ECO:0000256" key="3">
    <source>
        <dbReference type="ARBA" id="ARBA00022679"/>
    </source>
</evidence>
<keyword evidence="7" id="KW-0067">ATP-binding</keyword>
<evidence type="ECO:0000256" key="1">
    <source>
        <dbReference type="ARBA" id="ARBA00000085"/>
    </source>
</evidence>
<gene>
    <name evidence="7" type="ORF">ACFQ34_14960</name>
</gene>
<dbReference type="InterPro" id="IPR003594">
    <property type="entry name" value="HATPase_dom"/>
</dbReference>
<keyword evidence="5" id="KW-0902">Two-component regulatory system</keyword>
<dbReference type="PANTHER" id="PTHR24421">
    <property type="entry name" value="NITRATE/NITRITE SENSOR PROTEIN NARX-RELATED"/>
    <property type="match status" value="1"/>
</dbReference>
<name>A0ABW3VI78_9PSEU</name>
<dbReference type="InterPro" id="IPR050482">
    <property type="entry name" value="Sensor_HK_TwoCompSys"/>
</dbReference>
<evidence type="ECO:0000259" key="6">
    <source>
        <dbReference type="Pfam" id="PF02518"/>
    </source>
</evidence>
<evidence type="ECO:0000313" key="7">
    <source>
        <dbReference type="EMBL" id="MFD1234588.1"/>
    </source>
</evidence>
<dbReference type="InterPro" id="IPR036890">
    <property type="entry name" value="HATPase_C_sf"/>
</dbReference>
<keyword evidence="3" id="KW-0808">Transferase</keyword>
<protein>
    <recommendedName>
        <fullName evidence="2">histidine kinase</fullName>
        <ecNumber evidence="2">2.7.13.3</ecNumber>
    </recommendedName>
</protein>
<proteinExistence type="predicted"/>
<dbReference type="Proteomes" id="UP001597182">
    <property type="component" value="Unassembled WGS sequence"/>
</dbReference>
<dbReference type="GO" id="GO:0005524">
    <property type="term" value="F:ATP binding"/>
    <property type="evidence" value="ECO:0007669"/>
    <property type="project" value="UniProtKB-KW"/>
</dbReference>
<dbReference type="RefSeq" id="WP_339126339.1">
    <property type="nucleotide sequence ID" value="NZ_BAABKS010000006.1"/>
</dbReference>
<reference evidence="8" key="1">
    <citation type="journal article" date="2019" name="Int. J. Syst. Evol. Microbiol.">
        <title>The Global Catalogue of Microorganisms (GCM) 10K type strain sequencing project: providing services to taxonomists for standard genome sequencing and annotation.</title>
        <authorList>
            <consortium name="The Broad Institute Genomics Platform"/>
            <consortium name="The Broad Institute Genome Sequencing Center for Infectious Disease"/>
            <person name="Wu L."/>
            <person name="Ma J."/>
        </authorList>
    </citation>
    <scope>NUCLEOTIDE SEQUENCE [LARGE SCALE GENOMIC DNA]</scope>
    <source>
        <strain evidence="8">CCUG 49018</strain>
    </source>
</reference>
<sequence>MTPKVVVEKDAAADVEATAYFVVCEALTNVVKHAGAAGADVELSAVDGRPTVSVRDDGCGTTTSGNGRQRQCRCGHAGVRGAACRRYRWLSCCAW</sequence>
<dbReference type="PANTHER" id="PTHR24421:SF10">
    <property type="entry name" value="NITRATE_NITRITE SENSOR PROTEIN NARQ"/>
    <property type="match status" value="1"/>
</dbReference>
<dbReference type="EMBL" id="JBHTMB010000134">
    <property type="protein sequence ID" value="MFD1234588.1"/>
    <property type="molecule type" value="Genomic_DNA"/>
</dbReference>
<comment type="catalytic activity">
    <reaction evidence="1">
        <text>ATP + protein L-histidine = ADP + protein N-phospho-L-histidine.</text>
        <dbReference type="EC" id="2.7.13.3"/>
    </reaction>
</comment>
<dbReference type="Pfam" id="PF02518">
    <property type="entry name" value="HATPase_c"/>
    <property type="match status" value="1"/>
</dbReference>
<feature type="domain" description="Histidine kinase/HSP90-like ATPase" evidence="6">
    <location>
        <begin position="18"/>
        <end position="62"/>
    </location>
</feature>
<dbReference type="Gene3D" id="3.30.565.10">
    <property type="entry name" value="Histidine kinase-like ATPase, C-terminal domain"/>
    <property type="match status" value="1"/>
</dbReference>
<organism evidence="7 8">
    <name type="scientific">Pseudonocardia benzenivorans</name>
    <dbReference type="NCBI Taxonomy" id="228005"/>
    <lineage>
        <taxon>Bacteria</taxon>
        <taxon>Bacillati</taxon>
        <taxon>Actinomycetota</taxon>
        <taxon>Actinomycetes</taxon>
        <taxon>Pseudonocardiales</taxon>
        <taxon>Pseudonocardiaceae</taxon>
        <taxon>Pseudonocardia</taxon>
    </lineage>
</organism>
<evidence type="ECO:0000256" key="5">
    <source>
        <dbReference type="ARBA" id="ARBA00023012"/>
    </source>
</evidence>
<evidence type="ECO:0000313" key="8">
    <source>
        <dbReference type="Proteomes" id="UP001597182"/>
    </source>
</evidence>
<keyword evidence="8" id="KW-1185">Reference proteome</keyword>
<keyword evidence="4" id="KW-0418">Kinase</keyword>
<comment type="caution">
    <text evidence="7">The sequence shown here is derived from an EMBL/GenBank/DDBJ whole genome shotgun (WGS) entry which is preliminary data.</text>
</comment>
<evidence type="ECO:0000256" key="2">
    <source>
        <dbReference type="ARBA" id="ARBA00012438"/>
    </source>
</evidence>
<accession>A0ABW3VI78</accession>
<dbReference type="SUPFAM" id="SSF55874">
    <property type="entry name" value="ATPase domain of HSP90 chaperone/DNA topoisomerase II/histidine kinase"/>
    <property type="match status" value="1"/>
</dbReference>
<keyword evidence="7" id="KW-0547">Nucleotide-binding</keyword>